<reference evidence="17" key="1">
    <citation type="submission" date="2019-12" db="EMBL/GenBank/DDBJ databases">
        <authorList>
            <person name="Awala S.I."/>
            <person name="Rhee S.K."/>
        </authorList>
    </citation>
    <scope>NUCLEOTIDE SEQUENCE [LARGE SCALE GENOMIC DNA]</scope>
    <source>
        <strain evidence="17">IM1</strain>
    </source>
</reference>
<sequence>MNTHIVWHQSTVVRDQREQQNGHKSFILWFTGLSGAGKSTLAHLVEQRLFEQGCKTYVFDGDNVRHGLCSDLGFSAEDRCENIRRIGEMSKLFVDAGVIALTAFISPFRRDRDLVRALVEPGDFVEIFCDAPLEVCEQRDVKGLYRKARSGEILDFTGISSPYEAPLKPEILVRTGEHGLDDCAGQILEYLEKNGKINLKTTR</sequence>
<evidence type="ECO:0000313" key="16">
    <source>
        <dbReference type="EMBL" id="QJD29627.1"/>
    </source>
</evidence>
<evidence type="ECO:0000256" key="6">
    <source>
        <dbReference type="ARBA" id="ARBA00022679"/>
    </source>
</evidence>
<evidence type="ECO:0000256" key="3">
    <source>
        <dbReference type="ARBA" id="ARBA00004806"/>
    </source>
</evidence>
<dbReference type="InterPro" id="IPR059117">
    <property type="entry name" value="APS_kinase_dom"/>
</dbReference>
<dbReference type="HAMAP" id="MF_00065">
    <property type="entry name" value="Adenylyl_sulf_kinase"/>
    <property type="match status" value="1"/>
</dbReference>
<comment type="catalytic activity">
    <reaction evidence="1 13 14">
        <text>adenosine 5'-phosphosulfate + ATP = 3'-phosphoadenylyl sulfate + ADP + H(+)</text>
        <dbReference type="Rhea" id="RHEA:24152"/>
        <dbReference type="ChEBI" id="CHEBI:15378"/>
        <dbReference type="ChEBI" id="CHEBI:30616"/>
        <dbReference type="ChEBI" id="CHEBI:58243"/>
        <dbReference type="ChEBI" id="CHEBI:58339"/>
        <dbReference type="ChEBI" id="CHEBI:456216"/>
        <dbReference type="EC" id="2.7.1.25"/>
    </reaction>
</comment>
<evidence type="ECO:0000256" key="5">
    <source>
        <dbReference type="ARBA" id="ARBA00012121"/>
    </source>
</evidence>
<evidence type="ECO:0000256" key="11">
    <source>
        <dbReference type="ARBA" id="ARBA00031393"/>
    </source>
</evidence>
<dbReference type="RefSeq" id="WP_169602912.1">
    <property type="nucleotide sequence ID" value="NZ_CP046565.1"/>
</dbReference>
<comment type="pathway">
    <text evidence="3 13 14">Sulfur metabolism; hydrogen sulfide biosynthesis; sulfite from sulfate: step 2/3.</text>
</comment>
<evidence type="ECO:0000256" key="13">
    <source>
        <dbReference type="HAMAP-Rule" id="MF_00065"/>
    </source>
</evidence>
<proteinExistence type="inferred from homology"/>
<evidence type="ECO:0000256" key="14">
    <source>
        <dbReference type="RuleBase" id="RU004347"/>
    </source>
</evidence>
<evidence type="ECO:0000256" key="12">
    <source>
        <dbReference type="ARBA" id="ARBA00031464"/>
    </source>
</evidence>
<feature type="binding site" evidence="13">
    <location>
        <begin position="32"/>
        <end position="39"/>
    </location>
    <ligand>
        <name>ATP</name>
        <dbReference type="ChEBI" id="CHEBI:30616"/>
    </ligand>
</feature>
<dbReference type="GO" id="GO:0005524">
    <property type="term" value="F:ATP binding"/>
    <property type="evidence" value="ECO:0007669"/>
    <property type="project" value="UniProtKB-UniRule"/>
</dbReference>
<gene>
    <name evidence="13 16" type="primary">cysC</name>
    <name evidence="16" type="ORF">GNH96_06360</name>
</gene>
<organism evidence="16 17">
    <name type="scientific">Methylococcus geothermalis</name>
    <dbReference type="NCBI Taxonomy" id="2681310"/>
    <lineage>
        <taxon>Bacteria</taxon>
        <taxon>Pseudomonadati</taxon>
        <taxon>Pseudomonadota</taxon>
        <taxon>Gammaproteobacteria</taxon>
        <taxon>Methylococcales</taxon>
        <taxon>Methylococcaceae</taxon>
        <taxon>Methylococcus</taxon>
    </lineage>
</organism>
<dbReference type="Pfam" id="PF01583">
    <property type="entry name" value="APS_kinase"/>
    <property type="match status" value="1"/>
</dbReference>
<dbReference type="InterPro" id="IPR027417">
    <property type="entry name" value="P-loop_NTPase"/>
</dbReference>
<dbReference type="GO" id="GO:0000103">
    <property type="term" value="P:sulfate assimilation"/>
    <property type="evidence" value="ECO:0007669"/>
    <property type="project" value="UniProtKB-UniRule"/>
</dbReference>
<keyword evidence="13" id="KW-0597">Phosphoprotein</keyword>
<dbReference type="PANTHER" id="PTHR11055:SF1">
    <property type="entry name" value="PAPS SYNTHETASE, ISOFORM D"/>
    <property type="match status" value="1"/>
</dbReference>
<dbReference type="KEGG" id="metu:GNH96_06360"/>
<dbReference type="AlphaFoldDB" id="A0A858Q733"/>
<dbReference type="UniPathway" id="UPA00140">
    <property type="reaction ID" value="UER00205"/>
</dbReference>
<evidence type="ECO:0000256" key="1">
    <source>
        <dbReference type="ARBA" id="ARBA00001823"/>
    </source>
</evidence>
<evidence type="ECO:0000313" key="17">
    <source>
        <dbReference type="Proteomes" id="UP000503004"/>
    </source>
</evidence>
<feature type="domain" description="APS kinase" evidence="15">
    <location>
        <begin position="24"/>
        <end position="173"/>
    </location>
</feature>
<keyword evidence="7 13" id="KW-0547">Nucleotide-binding</keyword>
<dbReference type="Proteomes" id="UP000503004">
    <property type="component" value="Chromosome"/>
</dbReference>
<accession>A0A858Q733</accession>
<keyword evidence="17" id="KW-1185">Reference proteome</keyword>
<evidence type="ECO:0000256" key="4">
    <source>
        <dbReference type="ARBA" id="ARBA00007008"/>
    </source>
</evidence>
<evidence type="ECO:0000256" key="10">
    <source>
        <dbReference type="ARBA" id="ARBA00029724"/>
    </source>
</evidence>
<dbReference type="Gene3D" id="3.40.50.300">
    <property type="entry name" value="P-loop containing nucleotide triphosphate hydrolases"/>
    <property type="match status" value="1"/>
</dbReference>
<evidence type="ECO:0000256" key="9">
    <source>
        <dbReference type="ARBA" id="ARBA00022840"/>
    </source>
</evidence>
<evidence type="ECO:0000256" key="8">
    <source>
        <dbReference type="ARBA" id="ARBA00022777"/>
    </source>
</evidence>
<keyword evidence="9 13" id="KW-0067">ATP-binding</keyword>
<dbReference type="NCBIfam" id="NF003013">
    <property type="entry name" value="PRK03846.1"/>
    <property type="match status" value="1"/>
</dbReference>
<comment type="function">
    <text evidence="2 13 14">Catalyzes the synthesis of activated sulfate.</text>
</comment>
<evidence type="ECO:0000259" key="15">
    <source>
        <dbReference type="Pfam" id="PF01583"/>
    </source>
</evidence>
<comment type="similarity">
    <text evidence="4 13 14">Belongs to the APS kinase family.</text>
</comment>
<dbReference type="FunFam" id="3.40.50.300:FF:000212">
    <property type="entry name" value="Adenylyl-sulfate kinase"/>
    <property type="match status" value="1"/>
</dbReference>
<dbReference type="EMBL" id="CP046565">
    <property type="protein sequence ID" value="QJD29627.1"/>
    <property type="molecule type" value="Genomic_DNA"/>
</dbReference>
<keyword evidence="8 13" id="KW-0418">Kinase</keyword>
<dbReference type="SUPFAM" id="SSF52540">
    <property type="entry name" value="P-loop containing nucleoside triphosphate hydrolases"/>
    <property type="match status" value="1"/>
</dbReference>
<dbReference type="EC" id="2.7.1.25" evidence="5 13"/>
<dbReference type="PANTHER" id="PTHR11055">
    <property type="entry name" value="BIFUNCTIONAL 3'-PHOSPHOADENOSINE 5'-PHOSPHOSULFATE SYNTHASE"/>
    <property type="match status" value="1"/>
</dbReference>
<dbReference type="InterPro" id="IPR002891">
    <property type="entry name" value="APS"/>
</dbReference>
<dbReference type="CDD" id="cd02027">
    <property type="entry name" value="APSK"/>
    <property type="match status" value="1"/>
</dbReference>
<name>A0A858Q733_9GAMM</name>
<protein>
    <recommendedName>
        <fullName evidence="5 13">Adenylyl-sulfate kinase</fullName>
        <ecNumber evidence="5 13">2.7.1.25</ecNumber>
    </recommendedName>
    <alternativeName>
        <fullName evidence="11 13">APS kinase</fullName>
    </alternativeName>
    <alternativeName>
        <fullName evidence="12 13">ATP adenosine-5'-phosphosulfate 3'-phosphotransferase</fullName>
    </alternativeName>
    <alternativeName>
        <fullName evidence="10 13">Adenosine-5'-phosphosulfate kinase</fullName>
    </alternativeName>
</protein>
<dbReference type="GO" id="GO:0004020">
    <property type="term" value="F:adenylylsulfate kinase activity"/>
    <property type="evidence" value="ECO:0007669"/>
    <property type="project" value="UniProtKB-UniRule"/>
</dbReference>
<feature type="active site" description="Phosphoserine intermediate" evidence="13">
    <location>
        <position position="106"/>
    </location>
</feature>
<dbReference type="NCBIfam" id="TIGR00455">
    <property type="entry name" value="apsK"/>
    <property type="match status" value="1"/>
</dbReference>
<evidence type="ECO:0000256" key="7">
    <source>
        <dbReference type="ARBA" id="ARBA00022741"/>
    </source>
</evidence>
<evidence type="ECO:0000256" key="2">
    <source>
        <dbReference type="ARBA" id="ARBA00002632"/>
    </source>
</evidence>
<dbReference type="GO" id="GO:0070814">
    <property type="term" value="P:hydrogen sulfide biosynthetic process"/>
    <property type="evidence" value="ECO:0007669"/>
    <property type="project" value="UniProtKB-UniRule"/>
</dbReference>
<keyword evidence="6 13" id="KW-0808">Transferase</keyword>